<evidence type="ECO:0000313" key="3">
    <source>
        <dbReference type="Proteomes" id="UP000787568"/>
    </source>
</evidence>
<dbReference type="AlphaFoldDB" id="A0AAJ0ZEU5"/>
<dbReference type="Proteomes" id="UP000787568">
    <property type="component" value="Unassembled WGS sequence"/>
</dbReference>
<organism evidence="2 3">
    <name type="scientific">Pseudomonas chlororaphis subsp. aurantiaca</name>
    <dbReference type="NCBI Taxonomy" id="86192"/>
    <lineage>
        <taxon>Bacteria</taxon>
        <taxon>Pseudomonadati</taxon>
        <taxon>Pseudomonadota</taxon>
        <taxon>Gammaproteobacteria</taxon>
        <taxon>Pseudomonadales</taxon>
        <taxon>Pseudomonadaceae</taxon>
        <taxon>Pseudomonas</taxon>
    </lineage>
</organism>
<name>A0AAJ0ZEU5_9PSED</name>
<comment type="caution">
    <text evidence="2">The sequence shown here is derived from an EMBL/GenBank/DDBJ whole genome shotgun (WGS) entry which is preliminary data.</text>
</comment>
<evidence type="ECO:0000256" key="1">
    <source>
        <dbReference type="SAM" id="SignalP"/>
    </source>
</evidence>
<keyword evidence="1" id="KW-0732">Signal</keyword>
<dbReference type="EMBL" id="JAEEFW010000001">
    <property type="protein sequence ID" value="MBU4631213.1"/>
    <property type="molecule type" value="Genomic_DNA"/>
</dbReference>
<proteinExistence type="predicted"/>
<protein>
    <recommendedName>
        <fullName evidence="4">Tetratricopeptide repeat protein</fullName>
    </recommendedName>
</protein>
<feature type="signal peptide" evidence="1">
    <location>
        <begin position="1"/>
        <end position="26"/>
    </location>
</feature>
<sequence>MKCRKRNRYAALLAAVLLSLCTPAWAAEPKQELSYILLLKAQRLDREESLAAATVAARVAMEAGRREGVNGIKARLDGGTLLVNLLFKQGKYAEARAAAEEQVAYEDAAEALSNGRRFRNYHSAKLLGVAIEASMRAGERAEVTRLQEKLFAVGRPYSGLWRLAPDEPRLRYELAGLSLPLMVGQWKLTEFEPADKRDFSARVRYSQALVNGPLSAEISLYYDETQRGRDATQRQESLKRYQGTPAEQVRASAMPDLPFDGLTSVKGRAQWEDSGEQGVRGIWVALRGDWRLHVAVDFSVQDEAQAMEQLGKFFATLQWQGEHPLFRERTMAEQDRAIDLLWATPGGWSKAGELAEQALPDAFFALEIARLNTFVGVSQYRRGALEDARRSLEKALLAWQYNGGDPDGGIYQTALDYAADIAYRQGRNREAIALNRTFLDWQESDALWGWGIPEGGNALINRATGMQLPMRVGTYRLSYGSANRFYYENVQTGVQLGLSAGLDASSDDELESMLRAFMAGQLQLQAGNVRKTTFVPKSVKREAAPVVGRKWVFDVTKGVRDEGVADVDPITGAQRATPIAMAFWIVDRKSQRSLLRAPVMSGGQTETEANQVAQALSW</sequence>
<dbReference type="RefSeq" id="WP_216309616.1">
    <property type="nucleotide sequence ID" value="NZ_JAEEFW010000001.1"/>
</dbReference>
<accession>A0AAJ0ZEU5</accession>
<evidence type="ECO:0000313" key="2">
    <source>
        <dbReference type="EMBL" id="MBU4631213.1"/>
    </source>
</evidence>
<evidence type="ECO:0008006" key="4">
    <source>
        <dbReference type="Google" id="ProtNLM"/>
    </source>
</evidence>
<gene>
    <name evidence="2" type="ORF">I8747_00150</name>
</gene>
<reference evidence="2" key="1">
    <citation type="submission" date="2020-12" db="EMBL/GenBank/DDBJ databases">
        <title>Generalized mutagenesis with transposon Tn5. A laboratory procedure for the identification of genes responsible for a bacterial phenotype and its regulation, illustrated with phenazine production in Pseudomonas chlororaphis.</title>
        <authorList>
            <person name="Muzio F."/>
            <person name="Sobrero P."/>
            <person name="Agaras B."/>
            <person name="Valverde C."/>
        </authorList>
    </citation>
    <scope>NUCLEOTIDE SEQUENCE</scope>
    <source>
        <strain evidence="2">SMMP3</strain>
    </source>
</reference>
<feature type="chain" id="PRO_5042601767" description="Tetratricopeptide repeat protein" evidence="1">
    <location>
        <begin position="27"/>
        <end position="618"/>
    </location>
</feature>